<comment type="subcellular location">
    <subcellularLocation>
        <location evidence="1">Cytoplasm</location>
    </subcellularLocation>
</comment>
<proteinExistence type="inferred from homology"/>
<dbReference type="InterPro" id="IPR001752">
    <property type="entry name" value="Kinesin_motor_dom"/>
</dbReference>
<feature type="coiled-coil region" evidence="7">
    <location>
        <begin position="433"/>
        <end position="619"/>
    </location>
</feature>
<dbReference type="GO" id="GO:0005737">
    <property type="term" value="C:cytoplasm"/>
    <property type="evidence" value="ECO:0007669"/>
    <property type="project" value="UniProtKB-SubCell"/>
</dbReference>
<dbReference type="FunFam" id="3.40.850.10:FF:000216">
    <property type="entry name" value="Kinesin-like protein, putative"/>
    <property type="match status" value="1"/>
</dbReference>
<dbReference type="SMART" id="SM00129">
    <property type="entry name" value="KISc"/>
    <property type="match status" value="1"/>
</dbReference>
<dbReference type="VEuPathDB" id="TriTrypDB:LDHU3_36.7200"/>
<comment type="similarity">
    <text evidence="6">Belongs to the TRAFAC class myosin-kinesin ATPase superfamily. Kinesin family.</text>
</comment>
<keyword evidence="5 7" id="KW-0175">Coiled coil</keyword>
<dbReference type="Gene3D" id="1.20.58.1980">
    <property type="match status" value="1"/>
</dbReference>
<evidence type="ECO:0000256" key="4">
    <source>
        <dbReference type="ARBA" id="ARBA00022840"/>
    </source>
</evidence>
<dbReference type="InterPro" id="IPR027417">
    <property type="entry name" value="P-loop_NTPase"/>
</dbReference>
<dbReference type="GO" id="GO:0005875">
    <property type="term" value="C:microtubule associated complex"/>
    <property type="evidence" value="ECO:0007669"/>
    <property type="project" value="TreeGrafter"/>
</dbReference>
<dbReference type="GO" id="GO:0007052">
    <property type="term" value="P:mitotic spindle organization"/>
    <property type="evidence" value="ECO:0007669"/>
    <property type="project" value="TreeGrafter"/>
</dbReference>
<reference evidence="9" key="3">
    <citation type="submission" date="2020-06" db="EMBL/GenBank/DDBJ databases">
        <authorList>
            <person name="Camacho E."/>
            <person name="Gonzalez-de la Fuente S."/>
            <person name="Rastrojo A."/>
            <person name="Peiro-Pastor R."/>
            <person name="Solana JC."/>
            <person name="Tabera L."/>
            <person name="Gamarro F."/>
            <person name="Carrasco-Ramiro F."/>
            <person name="Requena JM."/>
            <person name="Aguado B."/>
        </authorList>
    </citation>
    <scope>NUCLEOTIDE SEQUENCE</scope>
</reference>
<evidence type="ECO:0000256" key="6">
    <source>
        <dbReference type="PROSITE-ProRule" id="PRU00283"/>
    </source>
</evidence>
<dbReference type="GO" id="GO:0051231">
    <property type="term" value="P:spindle elongation"/>
    <property type="evidence" value="ECO:0007669"/>
    <property type="project" value="TreeGrafter"/>
</dbReference>
<dbReference type="GO" id="GO:0003777">
    <property type="term" value="F:microtubule motor activity"/>
    <property type="evidence" value="ECO:0007669"/>
    <property type="project" value="InterPro"/>
</dbReference>
<dbReference type="VEuPathDB" id="TriTrypDB:LdBPK_365380.1"/>
<dbReference type="Gene3D" id="3.40.850.10">
    <property type="entry name" value="Kinesin motor domain"/>
    <property type="match status" value="1"/>
</dbReference>
<keyword evidence="4" id="KW-0067">ATP-binding</keyword>
<protein>
    <submittedName>
        <fullName evidence="10">Kinesin motor domain family protein</fullName>
    </submittedName>
    <submittedName>
        <fullName evidence="9">Kinesin-like_protein_putative/GeneDB:LmjF.36.5150</fullName>
    </submittedName>
</protein>
<evidence type="ECO:0000256" key="2">
    <source>
        <dbReference type="ARBA" id="ARBA00022490"/>
    </source>
</evidence>
<sequence length="625" mass="71189">MTMSLKSSTCRSFVRVRPFTASEAKVCPEDSAIPRGILQWDGNNIISVLDPQNYFEVRRNAVFAVSEVLWSFQEPGEEALKSSNKKRPATQQDVYNRVVAPMIPAIVEGYNTAFCVAGASSSGRFYTLYGGEAEGAHRGILPRFAEDIISSFKMNAQTNSSLSVELEAVDISGETYVDLLATGRHGGSIQTSADSLKLLSTPSGPRLVGVNSVDADSTPELLKVIQQLYRIVEKRNSTHTVSFRFTETFEFEDPENVNQSVSKSRRVQVLFVLLRNMPSAFQRCIDVAVEHDSGENPLAKVPVRESAFTKLFPSLLQQGFHLNMISCVSPYYEHMREDINTLQFSVKVKKLKGNPQLLHDESFVEMRRLADEVKDLQVEERKTHEALSVVQNELNVREVELMKQEANYNKTTNEITESHKQVKLATIGRNMEAERSNRARKQMNTELNKKRAEIKEFQQMQMSLDAASKRQMRDADDAKVRAEAVEAMLKKQKANTAIYEERLNEYREEDRKTESIEAFNVASPDEQRRMLISESDEKKNADAEIQRIERERSTARELDKTEERMRAIQAEYDIAYKAAAPSREKAELEEEIAKYEKEISETQSEIRRLQDEIDKKKSQCQCDLM</sequence>
<keyword evidence="3" id="KW-0547">Nucleotide-binding</keyword>
<name>A0A504XL92_LEIDO</name>
<keyword evidence="2" id="KW-0963">Cytoplasm</keyword>
<dbReference type="GO" id="GO:0007018">
    <property type="term" value="P:microtubule-based movement"/>
    <property type="evidence" value="ECO:0007669"/>
    <property type="project" value="InterPro"/>
</dbReference>
<dbReference type="PROSITE" id="PS50067">
    <property type="entry name" value="KINESIN_MOTOR_2"/>
    <property type="match status" value="1"/>
</dbReference>
<dbReference type="InterPro" id="IPR027640">
    <property type="entry name" value="Kinesin-like_fam"/>
</dbReference>
<dbReference type="EMBL" id="LR812656">
    <property type="protein sequence ID" value="CAC5435117.1"/>
    <property type="molecule type" value="Genomic_DNA"/>
</dbReference>
<evidence type="ECO:0000256" key="7">
    <source>
        <dbReference type="SAM" id="Coils"/>
    </source>
</evidence>
<gene>
    <name evidence="10" type="ORF">CGC20_19590</name>
    <name evidence="9" type="ORF">LDHU3_36.7200</name>
</gene>
<feature type="domain" description="Kinesin motor" evidence="8">
    <location>
        <begin position="9"/>
        <end position="227"/>
    </location>
</feature>
<evidence type="ECO:0000313" key="10">
    <source>
        <dbReference type="EMBL" id="TPP49641.1"/>
    </source>
</evidence>
<evidence type="ECO:0000259" key="8">
    <source>
        <dbReference type="PROSITE" id="PS50067"/>
    </source>
</evidence>
<evidence type="ECO:0000256" key="1">
    <source>
        <dbReference type="ARBA" id="ARBA00004496"/>
    </source>
</evidence>
<dbReference type="PANTHER" id="PTHR47969">
    <property type="entry name" value="CHROMOSOME-ASSOCIATED KINESIN KIF4A-RELATED"/>
    <property type="match status" value="1"/>
</dbReference>
<dbReference type="PANTHER" id="PTHR47969:SF15">
    <property type="entry name" value="CHROMOSOME-ASSOCIATED KINESIN KIF4A-RELATED"/>
    <property type="match status" value="1"/>
</dbReference>
<dbReference type="GO" id="GO:0005524">
    <property type="term" value="F:ATP binding"/>
    <property type="evidence" value="ECO:0007669"/>
    <property type="project" value="UniProtKB-KW"/>
</dbReference>
<organism evidence="10 11">
    <name type="scientific">Leishmania donovani</name>
    <dbReference type="NCBI Taxonomy" id="5661"/>
    <lineage>
        <taxon>Eukaryota</taxon>
        <taxon>Discoba</taxon>
        <taxon>Euglenozoa</taxon>
        <taxon>Kinetoplastea</taxon>
        <taxon>Metakinetoplastina</taxon>
        <taxon>Trypanosomatida</taxon>
        <taxon>Trypanosomatidae</taxon>
        <taxon>Leishmaniinae</taxon>
        <taxon>Leishmania</taxon>
    </lineage>
</organism>
<dbReference type="InterPro" id="IPR036961">
    <property type="entry name" value="Kinesin_motor_dom_sf"/>
</dbReference>
<dbReference type="Proteomes" id="UP000318821">
    <property type="component" value="Unassembled WGS sequence"/>
</dbReference>
<reference evidence="11" key="1">
    <citation type="submission" date="2019-02" db="EMBL/GenBank/DDBJ databases">
        <title>FDA dAtabase for Regulatory Grade micrObial Sequences (FDA-ARGOS): Supporting development and validation of Infectious Disease Dx tests.</title>
        <authorList>
            <person name="Duncan R."/>
            <person name="Fisher C."/>
            <person name="Tallon L."/>
            <person name="Sadzewicz L."/>
            <person name="Sengamalay N."/>
            <person name="Ott S."/>
            <person name="Godinez A."/>
            <person name="Nagaraj S."/>
            <person name="Vavikolanu K."/>
            <person name="Vyas G."/>
            <person name="Nadendla S."/>
            <person name="Aluvathingal J."/>
            <person name="Sichtig H."/>
        </authorList>
    </citation>
    <scope>NUCLEOTIDE SEQUENCE [LARGE SCALE GENOMIC DNA]</scope>
    <source>
        <strain evidence="11">FDAARGOS_360</strain>
    </source>
</reference>
<dbReference type="GO" id="GO:0008017">
    <property type="term" value="F:microtubule binding"/>
    <property type="evidence" value="ECO:0007669"/>
    <property type="project" value="InterPro"/>
</dbReference>
<dbReference type="EMBL" id="RHLD01000001">
    <property type="protein sequence ID" value="TPP49641.1"/>
    <property type="molecule type" value="Genomic_DNA"/>
</dbReference>
<dbReference type="SUPFAM" id="SSF52540">
    <property type="entry name" value="P-loop containing nucleoside triphosphate hydrolases"/>
    <property type="match status" value="1"/>
</dbReference>
<dbReference type="VEuPathDB" id="TriTrypDB:LdCL_360061000"/>
<evidence type="ECO:0000256" key="3">
    <source>
        <dbReference type="ARBA" id="ARBA00022741"/>
    </source>
</evidence>
<evidence type="ECO:0000313" key="9">
    <source>
        <dbReference type="EMBL" id="CAC5435117.1"/>
    </source>
</evidence>
<accession>A0A504XL92</accession>
<evidence type="ECO:0000313" key="11">
    <source>
        <dbReference type="Proteomes" id="UP000318821"/>
    </source>
</evidence>
<comment type="caution">
    <text evidence="6">Lacks conserved residue(s) required for the propagation of feature annotation.</text>
</comment>
<dbReference type="AlphaFoldDB" id="A0A504XL92"/>
<dbReference type="Proteomes" id="UP000601710">
    <property type="component" value="Chromosome 36"/>
</dbReference>
<reference evidence="10" key="2">
    <citation type="submission" date="2019-02" db="EMBL/GenBank/DDBJ databases">
        <title>FDA dAtabase for Regulatory Grade micrObial Sequences (FDA-ARGOS): Supporting development and validation of Infectious Disease Dx tests.</title>
        <authorList>
            <person name="Duncan R."/>
            <person name="Fisher C."/>
            <person name="Tallon L.J."/>
            <person name="Sadzewicz L."/>
            <person name="Sengamalay N."/>
            <person name="Ott S."/>
            <person name="Godinez A."/>
            <person name="Nagaraj S."/>
            <person name="Nadendla S."/>
            <person name="Sichtig H."/>
        </authorList>
    </citation>
    <scope>NUCLEOTIDE SEQUENCE</scope>
    <source>
        <strain evidence="10">FDAARGOS_360</strain>
    </source>
</reference>
<evidence type="ECO:0000256" key="5">
    <source>
        <dbReference type="ARBA" id="ARBA00023054"/>
    </source>
</evidence>
<dbReference type="Pfam" id="PF00225">
    <property type="entry name" value="Kinesin"/>
    <property type="match status" value="1"/>
</dbReference>